<feature type="transmembrane region" description="Helical" evidence="1">
    <location>
        <begin position="180"/>
        <end position="199"/>
    </location>
</feature>
<dbReference type="EMBL" id="QOKW01000012">
    <property type="protein sequence ID" value="KAA0679453.1"/>
    <property type="molecule type" value="Genomic_DNA"/>
</dbReference>
<dbReference type="PROSITE" id="PS51832">
    <property type="entry name" value="HD_GYP"/>
    <property type="match status" value="1"/>
</dbReference>
<dbReference type="InterPro" id="IPR052020">
    <property type="entry name" value="Cyclic_di-GMP/3'3'-cGAMP_PDE"/>
</dbReference>
<dbReference type="PANTHER" id="PTHR45228">
    <property type="entry name" value="CYCLIC DI-GMP PHOSPHODIESTERASE TM_0186-RELATED"/>
    <property type="match status" value="1"/>
</dbReference>
<evidence type="ECO:0000313" key="3">
    <source>
        <dbReference type="EMBL" id="KAA0679453.1"/>
    </source>
</evidence>
<evidence type="ECO:0000259" key="2">
    <source>
        <dbReference type="PROSITE" id="PS51832"/>
    </source>
</evidence>
<dbReference type="InterPro" id="IPR037522">
    <property type="entry name" value="HD_GYP_dom"/>
</dbReference>
<keyword evidence="1" id="KW-0472">Membrane</keyword>
<dbReference type="Gene3D" id="1.10.3210.10">
    <property type="entry name" value="Hypothetical protein af1432"/>
    <property type="match status" value="1"/>
</dbReference>
<dbReference type="InterPro" id="IPR003607">
    <property type="entry name" value="HD/PDEase_dom"/>
</dbReference>
<comment type="caution">
    <text evidence="3">The sequence shown here is derived from an EMBL/GenBank/DDBJ whole genome shotgun (WGS) entry which is preliminary data.</text>
</comment>
<dbReference type="Pfam" id="PF13487">
    <property type="entry name" value="HD_5"/>
    <property type="match status" value="1"/>
</dbReference>
<reference evidence="3 4" key="1">
    <citation type="submission" date="2018-07" db="EMBL/GenBank/DDBJ databases">
        <title>Genome sequence of Azospirillum sp. ATCC 49961.</title>
        <authorList>
            <person name="Sant'Anna F.H."/>
            <person name="Baldani J.I."/>
            <person name="Zilli J.E."/>
            <person name="Reis V.M."/>
            <person name="Hartmann A."/>
            <person name="Cruz L."/>
            <person name="de Souza E.M."/>
            <person name="de Oliveira Pedrosa F."/>
            <person name="Passaglia L.M.P."/>
        </authorList>
    </citation>
    <scope>NUCLEOTIDE SEQUENCE [LARGE SCALE GENOMIC DNA]</scope>
    <source>
        <strain evidence="3 4">ATCC 49961</strain>
    </source>
</reference>
<feature type="domain" description="HD-GYP" evidence="2">
    <location>
        <begin position="212"/>
        <end position="407"/>
    </location>
</feature>
<keyword evidence="1" id="KW-0812">Transmembrane</keyword>
<dbReference type="CDD" id="cd00077">
    <property type="entry name" value="HDc"/>
    <property type="match status" value="1"/>
</dbReference>
<name>A0A9W7NI78_9PROT</name>
<dbReference type="OrthoDB" id="9176789at2"/>
<keyword evidence="4" id="KW-1185">Reference proteome</keyword>
<dbReference type="GO" id="GO:0008081">
    <property type="term" value="F:phosphoric diester hydrolase activity"/>
    <property type="evidence" value="ECO:0007669"/>
    <property type="project" value="UniProtKB-ARBA"/>
</dbReference>
<evidence type="ECO:0000313" key="4">
    <source>
        <dbReference type="Proteomes" id="UP000480854"/>
    </source>
</evidence>
<dbReference type="AlphaFoldDB" id="A0A9W7NI78"/>
<organism evidence="3 4">
    <name type="scientific">Roseomonas genomospecies 6</name>
    <dbReference type="NCBI Taxonomy" id="214106"/>
    <lineage>
        <taxon>Bacteria</taxon>
        <taxon>Pseudomonadati</taxon>
        <taxon>Pseudomonadota</taxon>
        <taxon>Alphaproteobacteria</taxon>
        <taxon>Acetobacterales</taxon>
        <taxon>Roseomonadaceae</taxon>
        <taxon>Roseomonas</taxon>
    </lineage>
</organism>
<sequence length="424" mass="46006">MPMNVSLHWRIIRALGLAAVLLSAVLGTLAYVYELHRVEDRLVDLSMREAGTLLDSIGYGGFSRTGNDLERDLTQLLAERRHFRDGHFIAARLLDASGRTLLSAVDPAYQAAGLDALRAPSDAPAGERAVHRIIRSGAATYVQTIAPISGADGVMRYLAGLFELSPAVASELRAQILKTIGIAVVAVLLTALVLYPVVIRLDGSLARRSQELLRANIDILDVLGGAVAKRDSDTHAHNYRVTLYATRLAEAIGFPRSGMAALIKGAFLHDVGKIGIADAILLKPGRLTDDEFETMKLHVRHGLEIVDEVPWLEDAVAVIGGHHEKWDGSGYPRGLAGEGIPLAARIFAIVDVFDALTSRRPYKEPIPVERAVAILEEGRGQHFDPHLLDAFLKICRSLHAELAIDDESRLRAAANATTSRYLTA</sequence>
<keyword evidence="1" id="KW-1133">Transmembrane helix</keyword>
<proteinExistence type="predicted"/>
<dbReference type="Proteomes" id="UP000480854">
    <property type="component" value="Unassembled WGS sequence"/>
</dbReference>
<gene>
    <name evidence="3" type="ORF">DS843_16040</name>
</gene>
<evidence type="ECO:0000256" key="1">
    <source>
        <dbReference type="SAM" id="Phobius"/>
    </source>
</evidence>
<dbReference type="PANTHER" id="PTHR45228:SF1">
    <property type="entry name" value="CYCLIC DI-GMP PHOSPHODIESTERASE TM_0186"/>
    <property type="match status" value="1"/>
</dbReference>
<dbReference type="SUPFAM" id="SSF109604">
    <property type="entry name" value="HD-domain/PDEase-like"/>
    <property type="match status" value="1"/>
</dbReference>
<protein>
    <submittedName>
        <fullName evidence="3">HD-GYP domain-containing protein</fullName>
    </submittedName>
</protein>
<dbReference type="SMART" id="SM00471">
    <property type="entry name" value="HDc"/>
    <property type="match status" value="1"/>
</dbReference>
<accession>A0A9W7NI78</accession>